<dbReference type="GeneID" id="71997234"/>
<evidence type="ECO:0000313" key="3">
    <source>
        <dbReference type="Proteomes" id="UP000814176"/>
    </source>
</evidence>
<dbReference type="Proteomes" id="UP000814176">
    <property type="component" value="Unassembled WGS sequence"/>
</dbReference>
<name>A0ABQ8KBR9_9APHY</name>
<organism evidence="2 3">
    <name type="scientific">Rhodofomes roseus</name>
    <dbReference type="NCBI Taxonomy" id="34475"/>
    <lineage>
        <taxon>Eukaryota</taxon>
        <taxon>Fungi</taxon>
        <taxon>Dikarya</taxon>
        <taxon>Basidiomycota</taxon>
        <taxon>Agaricomycotina</taxon>
        <taxon>Agaricomycetes</taxon>
        <taxon>Polyporales</taxon>
        <taxon>Rhodofomes</taxon>
    </lineage>
</organism>
<accession>A0ABQ8KBR9</accession>
<gene>
    <name evidence="2" type="ORF">C8Q71DRAFT_134240</name>
</gene>
<dbReference type="EMBL" id="JADCUA010000014">
    <property type="protein sequence ID" value="KAH9834965.1"/>
    <property type="molecule type" value="Genomic_DNA"/>
</dbReference>
<sequence>MSRTIAVWHCAGTQDSHNAIPARPASFRAPDTARRGFLCHPAKSPEASHIPPRRRHDTLPFCTACAPNSCAKPYQAARDRFAHRTWRGEVFCATQSSHLKAAMSRLGDVTQHPRSVLHRYSSLVPSSTSPFDTILCTGRGAARRFARNRTPCRHRFARSSRGGCPSQGRNTANSRVRCPSSPRNARHTARTRPSLPCVRSPDAPQEYAGAGTNRGRSVSEPARSTSDG</sequence>
<proteinExistence type="predicted"/>
<keyword evidence="3" id="KW-1185">Reference proteome</keyword>
<dbReference type="RefSeq" id="XP_047777451.1">
    <property type="nucleotide sequence ID" value="XM_047916502.1"/>
</dbReference>
<reference evidence="2 3" key="1">
    <citation type="journal article" date="2021" name="Environ. Microbiol.">
        <title>Gene family expansions and transcriptome signatures uncover fungal adaptations to wood decay.</title>
        <authorList>
            <person name="Hage H."/>
            <person name="Miyauchi S."/>
            <person name="Viragh M."/>
            <person name="Drula E."/>
            <person name="Min B."/>
            <person name="Chaduli D."/>
            <person name="Navarro D."/>
            <person name="Favel A."/>
            <person name="Norest M."/>
            <person name="Lesage-Meessen L."/>
            <person name="Balint B."/>
            <person name="Merenyi Z."/>
            <person name="de Eugenio L."/>
            <person name="Morin E."/>
            <person name="Martinez A.T."/>
            <person name="Baldrian P."/>
            <person name="Stursova M."/>
            <person name="Martinez M.J."/>
            <person name="Novotny C."/>
            <person name="Magnuson J.K."/>
            <person name="Spatafora J.W."/>
            <person name="Maurice S."/>
            <person name="Pangilinan J."/>
            <person name="Andreopoulos W."/>
            <person name="LaButti K."/>
            <person name="Hundley H."/>
            <person name="Na H."/>
            <person name="Kuo A."/>
            <person name="Barry K."/>
            <person name="Lipzen A."/>
            <person name="Henrissat B."/>
            <person name="Riley R."/>
            <person name="Ahrendt S."/>
            <person name="Nagy L.G."/>
            <person name="Grigoriev I.V."/>
            <person name="Martin F."/>
            <person name="Rosso M.N."/>
        </authorList>
    </citation>
    <scope>NUCLEOTIDE SEQUENCE [LARGE SCALE GENOMIC DNA]</scope>
    <source>
        <strain evidence="2 3">CIRM-BRFM 1785</strain>
    </source>
</reference>
<evidence type="ECO:0000313" key="2">
    <source>
        <dbReference type="EMBL" id="KAH9834965.1"/>
    </source>
</evidence>
<evidence type="ECO:0000256" key="1">
    <source>
        <dbReference type="SAM" id="MobiDB-lite"/>
    </source>
</evidence>
<feature type="region of interest" description="Disordered" evidence="1">
    <location>
        <begin position="156"/>
        <end position="228"/>
    </location>
</feature>
<protein>
    <submittedName>
        <fullName evidence="2">Uncharacterized protein</fullName>
    </submittedName>
</protein>
<comment type="caution">
    <text evidence="2">The sequence shown here is derived from an EMBL/GenBank/DDBJ whole genome shotgun (WGS) entry which is preliminary data.</text>
</comment>